<evidence type="ECO:0000313" key="2">
    <source>
        <dbReference type="Proteomes" id="UP000053593"/>
    </source>
</evidence>
<dbReference type="EMBL" id="KN834858">
    <property type="protein sequence ID" value="KIK51673.1"/>
    <property type="molecule type" value="Genomic_DNA"/>
</dbReference>
<dbReference type="Proteomes" id="UP000053593">
    <property type="component" value="Unassembled WGS sequence"/>
</dbReference>
<keyword evidence="2" id="KW-1185">Reference proteome</keyword>
<protein>
    <submittedName>
        <fullName evidence="1">Uncharacterized protein</fullName>
    </submittedName>
</protein>
<accession>A0A0D0CA32</accession>
<gene>
    <name evidence="1" type="ORF">GYMLUDRAFT_50401</name>
</gene>
<dbReference type="HOGENOM" id="CLU_3014357_0_0_1"/>
<organism evidence="1 2">
    <name type="scientific">Collybiopsis luxurians FD-317 M1</name>
    <dbReference type="NCBI Taxonomy" id="944289"/>
    <lineage>
        <taxon>Eukaryota</taxon>
        <taxon>Fungi</taxon>
        <taxon>Dikarya</taxon>
        <taxon>Basidiomycota</taxon>
        <taxon>Agaricomycotina</taxon>
        <taxon>Agaricomycetes</taxon>
        <taxon>Agaricomycetidae</taxon>
        <taxon>Agaricales</taxon>
        <taxon>Marasmiineae</taxon>
        <taxon>Omphalotaceae</taxon>
        <taxon>Collybiopsis</taxon>
        <taxon>Collybiopsis luxurians</taxon>
    </lineage>
</organism>
<dbReference type="AlphaFoldDB" id="A0A0D0CA32"/>
<evidence type="ECO:0000313" key="1">
    <source>
        <dbReference type="EMBL" id="KIK51673.1"/>
    </source>
</evidence>
<proteinExistence type="predicted"/>
<sequence>MYHVWNRSILGWSSTWQEASSFLSKWIVKYIWQDSGTRIQIKGIESDVVERETEKE</sequence>
<reference evidence="1 2" key="1">
    <citation type="submission" date="2014-04" db="EMBL/GenBank/DDBJ databases">
        <title>Evolutionary Origins and Diversification of the Mycorrhizal Mutualists.</title>
        <authorList>
            <consortium name="DOE Joint Genome Institute"/>
            <consortium name="Mycorrhizal Genomics Consortium"/>
            <person name="Kohler A."/>
            <person name="Kuo A."/>
            <person name="Nagy L.G."/>
            <person name="Floudas D."/>
            <person name="Copeland A."/>
            <person name="Barry K.W."/>
            <person name="Cichocki N."/>
            <person name="Veneault-Fourrey C."/>
            <person name="LaButti K."/>
            <person name="Lindquist E.A."/>
            <person name="Lipzen A."/>
            <person name="Lundell T."/>
            <person name="Morin E."/>
            <person name="Murat C."/>
            <person name="Riley R."/>
            <person name="Ohm R."/>
            <person name="Sun H."/>
            <person name="Tunlid A."/>
            <person name="Henrissat B."/>
            <person name="Grigoriev I.V."/>
            <person name="Hibbett D.S."/>
            <person name="Martin F."/>
        </authorList>
    </citation>
    <scope>NUCLEOTIDE SEQUENCE [LARGE SCALE GENOMIC DNA]</scope>
    <source>
        <strain evidence="1 2">FD-317 M1</strain>
    </source>
</reference>
<name>A0A0D0CA32_9AGAR</name>